<dbReference type="PANTHER" id="PTHR21666:SF270">
    <property type="entry name" value="MUREIN HYDROLASE ACTIVATOR ENVC"/>
    <property type="match status" value="1"/>
</dbReference>
<proteinExistence type="predicted"/>
<keyword evidence="4" id="KW-1185">Reference proteome</keyword>
<gene>
    <name evidence="3" type="ORF">GCM10011379_01280</name>
</gene>
<dbReference type="Pfam" id="PF01551">
    <property type="entry name" value="Peptidase_M23"/>
    <property type="match status" value="1"/>
</dbReference>
<dbReference type="RefSeq" id="WP_188949680.1">
    <property type="nucleotide sequence ID" value="NZ_BMIB01000001.1"/>
</dbReference>
<sequence>MKHPILSFLTLLLTSLTCFAQTENPLSQKAITALTGYYNSGQPDSIFNMFSPETQKALPLEKTIQFIKGLQQGYGSIRKTSFARLEKGFNAYKTDMERGTLQLSIAVNETGAITGVYAKPWEEEAGNVPARNTTPMQLPFSGEWTVFWGGDTKEQNYHVVAKMQKNAFDIIITDTSHKSYRTNGVKNEDYYAFGQNLTAPCDAEVVFAVDGVKDNVPGSMNPMYTLGNSIFLKTARNEYILMAHFKQGTVTVKQGDKVKTGQLLGQCGNSGNSSEPHLHFHIQHMEDFNKAVGIKCYFDKLIVNGVQKTDYSPVKNERIKK</sequence>
<evidence type="ECO:0000313" key="3">
    <source>
        <dbReference type="EMBL" id="GGH57042.1"/>
    </source>
</evidence>
<reference evidence="3" key="2">
    <citation type="submission" date="2020-09" db="EMBL/GenBank/DDBJ databases">
        <authorList>
            <person name="Sun Q."/>
            <person name="Zhou Y."/>
        </authorList>
    </citation>
    <scope>NUCLEOTIDE SEQUENCE</scope>
    <source>
        <strain evidence="3">CGMCC 1.15290</strain>
    </source>
</reference>
<evidence type="ECO:0000259" key="2">
    <source>
        <dbReference type="Pfam" id="PF01551"/>
    </source>
</evidence>
<dbReference type="CDD" id="cd12797">
    <property type="entry name" value="M23_peptidase"/>
    <property type="match status" value="1"/>
</dbReference>
<keyword evidence="1" id="KW-0732">Signal</keyword>
<organism evidence="3 4">
    <name type="scientific">Filimonas zeae</name>
    <dbReference type="NCBI Taxonomy" id="1737353"/>
    <lineage>
        <taxon>Bacteria</taxon>
        <taxon>Pseudomonadati</taxon>
        <taxon>Bacteroidota</taxon>
        <taxon>Chitinophagia</taxon>
        <taxon>Chitinophagales</taxon>
        <taxon>Chitinophagaceae</taxon>
        <taxon>Filimonas</taxon>
    </lineage>
</organism>
<evidence type="ECO:0000256" key="1">
    <source>
        <dbReference type="SAM" id="SignalP"/>
    </source>
</evidence>
<dbReference type="InterPro" id="IPR011055">
    <property type="entry name" value="Dup_hybrid_motif"/>
</dbReference>
<reference evidence="3" key="1">
    <citation type="journal article" date="2014" name="Int. J. Syst. Evol. Microbiol.">
        <title>Complete genome sequence of Corynebacterium casei LMG S-19264T (=DSM 44701T), isolated from a smear-ripened cheese.</title>
        <authorList>
            <consortium name="US DOE Joint Genome Institute (JGI-PGF)"/>
            <person name="Walter F."/>
            <person name="Albersmeier A."/>
            <person name="Kalinowski J."/>
            <person name="Ruckert C."/>
        </authorList>
    </citation>
    <scope>NUCLEOTIDE SEQUENCE</scope>
    <source>
        <strain evidence="3">CGMCC 1.15290</strain>
    </source>
</reference>
<name>A0A917MPX8_9BACT</name>
<dbReference type="InterPro" id="IPR016047">
    <property type="entry name" value="M23ase_b-sheet_dom"/>
</dbReference>
<protein>
    <recommendedName>
        <fullName evidence="2">M23ase beta-sheet core domain-containing protein</fullName>
    </recommendedName>
</protein>
<evidence type="ECO:0000313" key="4">
    <source>
        <dbReference type="Proteomes" id="UP000627292"/>
    </source>
</evidence>
<dbReference type="GO" id="GO:0004222">
    <property type="term" value="F:metalloendopeptidase activity"/>
    <property type="evidence" value="ECO:0007669"/>
    <property type="project" value="TreeGrafter"/>
</dbReference>
<dbReference type="InterPro" id="IPR050570">
    <property type="entry name" value="Cell_wall_metabolism_enzyme"/>
</dbReference>
<dbReference type="Proteomes" id="UP000627292">
    <property type="component" value="Unassembled WGS sequence"/>
</dbReference>
<accession>A0A917MPX8</accession>
<dbReference type="PANTHER" id="PTHR21666">
    <property type="entry name" value="PEPTIDASE-RELATED"/>
    <property type="match status" value="1"/>
</dbReference>
<dbReference type="SUPFAM" id="SSF51261">
    <property type="entry name" value="Duplicated hybrid motif"/>
    <property type="match status" value="1"/>
</dbReference>
<feature type="chain" id="PRO_5037311682" description="M23ase beta-sheet core domain-containing protein" evidence="1">
    <location>
        <begin position="21"/>
        <end position="321"/>
    </location>
</feature>
<dbReference type="Gene3D" id="2.70.70.10">
    <property type="entry name" value="Glucose Permease (Domain IIA)"/>
    <property type="match status" value="1"/>
</dbReference>
<dbReference type="EMBL" id="BMIB01000001">
    <property type="protein sequence ID" value="GGH57042.1"/>
    <property type="molecule type" value="Genomic_DNA"/>
</dbReference>
<comment type="caution">
    <text evidence="3">The sequence shown here is derived from an EMBL/GenBank/DDBJ whole genome shotgun (WGS) entry which is preliminary data.</text>
</comment>
<dbReference type="AlphaFoldDB" id="A0A917MPX8"/>
<feature type="domain" description="M23ase beta-sheet core" evidence="2">
    <location>
        <begin position="194"/>
        <end position="285"/>
    </location>
</feature>
<feature type="signal peptide" evidence="1">
    <location>
        <begin position="1"/>
        <end position="20"/>
    </location>
</feature>